<dbReference type="AlphaFoldDB" id="A0AB35YTE3"/>
<organism evidence="1 3">
    <name type="scientific">Aequorivita flava</name>
    <dbReference type="NCBI Taxonomy" id="3114371"/>
    <lineage>
        <taxon>Bacteria</taxon>
        <taxon>Pseudomonadati</taxon>
        <taxon>Bacteroidota</taxon>
        <taxon>Flavobacteriia</taxon>
        <taxon>Flavobacteriales</taxon>
        <taxon>Flavobacteriaceae</taxon>
        <taxon>Aequorivita</taxon>
    </lineage>
</organism>
<dbReference type="Proteomes" id="UP001388259">
    <property type="component" value="Unassembled WGS sequence"/>
</dbReference>
<evidence type="ECO:0000313" key="4">
    <source>
        <dbReference type="Proteomes" id="UP001390963"/>
    </source>
</evidence>
<comment type="caution">
    <text evidence="1">The sequence shown here is derived from an EMBL/GenBank/DDBJ whole genome shotgun (WGS) entry which is preliminary data.</text>
</comment>
<name>A0AB35YTE3_9FLAO</name>
<proteinExistence type="predicted"/>
<reference evidence="1 4" key="1">
    <citation type="submission" date="2024-01" db="EMBL/GenBank/DDBJ databases">
        <title>Aequorivita flavus sp. nov., isolated from deep-sea sediment.</title>
        <authorList>
            <person name="Chen X."/>
        </authorList>
    </citation>
    <scope>NUCLEOTIDE SEQUENCE</scope>
    <source>
        <strain evidence="1">MCCC 1A16923</strain>
        <strain evidence="2 4">MCCC 1A16935</strain>
    </source>
</reference>
<dbReference type="InterPro" id="IPR037175">
    <property type="entry name" value="KFase_sf"/>
</dbReference>
<keyword evidence="1" id="KW-0378">Hydrolase</keyword>
<dbReference type="InterPro" id="IPR007325">
    <property type="entry name" value="KFase/CYL"/>
</dbReference>
<dbReference type="EC" id="3.5.-.-" evidence="1"/>
<dbReference type="Proteomes" id="UP001390963">
    <property type="component" value="Unassembled WGS sequence"/>
</dbReference>
<dbReference type="Pfam" id="PF04199">
    <property type="entry name" value="Cyclase"/>
    <property type="match status" value="1"/>
</dbReference>
<gene>
    <name evidence="2" type="ORF">VZD24_05890</name>
    <name evidence="1" type="ORF">VZD85_06680</name>
</gene>
<dbReference type="GO" id="GO:0004061">
    <property type="term" value="F:arylformamidase activity"/>
    <property type="evidence" value="ECO:0007669"/>
    <property type="project" value="InterPro"/>
</dbReference>
<dbReference type="Gene3D" id="3.50.30.50">
    <property type="entry name" value="Putative cyclase"/>
    <property type="match status" value="1"/>
</dbReference>
<accession>A0AB35YTE3</accession>
<evidence type="ECO:0000313" key="3">
    <source>
        <dbReference type="Proteomes" id="UP001388259"/>
    </source>
</evidence>
<evidence type="ECO:0000313" key="1">
    <source>
        <dbReference type="EMBL" id="MEM0518031.1"/>
    </source>
</evidence>
<dbReference type="EMBL" id="JBANCF010000003">
    <property type="protein sequence ID" value="MEM0573037.1"/>
    <property type="molecule type" value="Genomic_DNA"/>
</dbReference>
<evidence type="ECO:0000313" key="2">
    <source>
        <dbReference type="EMBL" id="MEM0573037.1"/>
    </source>
</evidence>
<sequence>MKTTIEIQNKTILVNLSKPLDISIPLQASEKNPLAWYQNKPTIKPVIMGEWTGKVCEGASVNFNNVFFNPHAHGTHTECFGHISKEFHSINDSLKTFFFLAEVISVQPEKVGEDEIISEESIKKSLNGKTPEAVVIRTLPNNSEKKSKHWSNTNWPYLNEKAALFLREIGVKHLLIDLPSVDKEKDDGNLLAHKAFWNYPKNPRTDCTISELIFVPTAIKDGSYLLNLQLASFHNDASPSKPVLYKIF</sequence>
<keyword evidence="4" id="KW-1185">Reference proteome</keyword>
<protein>
    <submittedName>
        <fullName evidence="1">Cyclase family protein</fullName>
        <ecNumber evidence="1">3.5.-.-</ecNumber>
    </submittedName>
</protein>
<dbReference type="EMBL" id="JAZBJM010000003">
    <property type="protein sequence ID" value="MEM0518031.1"/>
    <property type="molecule type" value="Genomic_DNA"/>
</dbReference>
<dbReference type="GO" id="GO:0019441">
    <property type="term" value="P:L-tryptophan catabolic process to kynurenine"/>
    <property type="evidence" value="ECO:0007669"/>
    <property type="project" value="InterPro"/>
</dbReference>
<dbReference type="RefSeq" id="WP_342687076.1">
    <property type="nucleotide sequence ID" value="NZ_JAZBJM010000003.1"/>
</dbReference>
<dbReference type="SUPFAM" id="SSF102198">
    <property type="entry name" value="Putative cyclase"/>
    <property type="match status" value="1"/>
</dbReference>